<dbReference type="EMBL" id="WHSB02000001">
    <property type="protein sequence ID" value="MCQ4629054.1"/>
    <property type="molecule type" value="Genomic_DNA"/>
</dbReference>
<keyword evidence="7" id="KW-1185">Reference proteome</keyword>
<dbReference type="Gene3D" id="3.40.190.10">
    <property type="entry name" value="Periplasmic binding protein-like II"/>
    <property type="match status" value="2"/>
</dbReference>
<dbReference type="PANTHER" id="PTHR30085:SF7">
    <property type="entry name" value="AMINO-ACID ABC TRANSPORTER-BINDING PROTEIN YHDW-RELATED"/>
    <property type="match status" value="1"/>
</dbReference>
<sequence length="338" mass="35773">MKLFLATLLASTAVFSAALAGETLDKVKARGSLVCGVSEGIAGFSAPDSTGTWAGMDVDFCHALSAAILGDATKVTFKPLTAQNRFTALQSGEVDILSRVTTYTLTRDTALGLDFGAVLFYDGQGFMVPAKLNITSARELDGATICMQTGTTNELNVADFFRSIGKPFSPLAIEDVNELNNAFFNSGRCDVYTGDTSGLAAWRSSLAQNKDDYVILPELISKEPLAAAMRHGDQQFGDIVRWVGFALIEAEEKGITQANADEMKSSADPTVQALLGVSPGLGKALGLDEAWALNAIKAVGNYGEIFERNVGAKTPLGLQRGTNALWNKGGLIYAPPAR</sequence>
<name>A0ABT1R1L6_9HYPH</name>
<keyword evidence="2" id="KW-0813">Transport</keyword>
<dbReference type="SUPFAM" id="SSF53850">
    <property type="entry name" value="Periplasmic binding protein-like II"/>
    <property type="match status" value="1"/>
</dbReference>
<dbReference type="InterPro" id="IPR001638">
    <property type="entry name" value="Solute-binding_3/MltF_N"/>
</dbReference>
<dbReference type="SMART" id="SM00062">
    <property type="entry name" value="PBPb"/>
    <property type="match status" value="1"/>
</dbReference>
<dbReference type="InterPro" id="IPR051455">
    <property type="entry name" value="Bact_solute-bind_prot3"/>
</dbReference>
<keyword evidence="3 4" id="KW-0732">Signal</keyword>
<evidence type="ECO:0000256" key="3">
    <source>
        <dbReference type="ARBA" id="ARBA00022729"/>
    </source>
</evidence>
<dbReference type="CDD" id="cd13692">
    <property type="entry name" value="PBP2_BztA"/>
    <property type="match status" value="1"/>
</dbReference>
<evidence type="ECO:0000313" key="6">
    <source>
        <dbReference type="EMBL" id="MCQ4629054.1"/>
    </source>
</evidence>
<protein>
    <submittedName>
        <fullName evidence="6">Amino acid ABC transporter substrate-binding protein</fullName>
    </submittedName>
</protein>
<feature type="signal peptide" evidence="4">
    <location>
        <begin position="1"/>
        <end position="20"/>
    </location>
</feature>
<organism evidence="6 7">
    <name type="scientific">Shinella lacus</name>
    <dbReference type="NCBI Taxonomy" id="2654216"/>
    <lineage>
        <taxon>Bacteria</taxon>
        <taxon>Pseudomonadati</taxon>
        <taxon>Pseudomonadota</taxon>
        <taxon>Alphaproteobacteria</taxon>
        <taxon>Hyphomicrobiales</taxon>
        <taxon>Rhizobiaceae</taxon>
        <taxon>Shinella</taxon>
    </lineage>
</organism>
<dbReference type="PANTHER" id="PTHR30085">
    <property type="entry name" value="AMINO ACID ABC TRANSPORTER PERMEASE"/>
    <property type="match status" value="1"/>
</dbReference>
<accession>A0ABT1R1L6</accession>
<evidence type="ECO:0000313" key="7">
    <source>
        <dbReference type="Proteomes" id="UP000996601"/>
    </source>
</evidence>
<evidence type="ECO:0000259" key="5">
    <source>
        <dbReference type="SMART" id="SM00062"/>
    </source>
</evidence>
<comment type="caution">
    <text evidence="6">The sequence shown here is derived from an EMBL/GenBank/DDBJ whole genome shotgun (WGS) entry which is preliminary data.</text>
</comment>
<feature type="domain" description="Solute-binding protein family 3/N-terminal" evidence="5">
    <location>
        <begin position="32"/>
        <end position="263"/>
    </location>
</feature>
<proteinExistence type="inferred from homology"/>
<reference evidence="6" key="1">
    <citation type="submission" date="2021-07" db="EMBL/GenBank/DDBJ databases">
        <title>Shinella sp. nov., a novel member of the genus Shinella from water.</title>
        <authorList>
            <person name="Deng Y."/>
        </authorList>
    </citation>
    <scope>NUCLEOTIDE SEQUENCE</scope>
    <source>
        <strain evidence="6">CPCC 100929</strain>
    </source>
</reference>
<evidence type="ECO:0000256" key="4">
    <source>
        <dbReference type="SAM" id="SignalP"/>
    </source>
</evidence>
<evidence type="ECO:0000256" key="2">
    <source>
        <dbReference type="ARBA" id="ARBA00022448"/>
    </source>
</evidence>
<dbReference type="Pfam" id="PF00497">
    <property type="entry name" value="SBP_bac_3"/>
    <property type="match status" value="1"/>
</dbReference>
<dbReference type="Proteomes" id="UP000996601">
    <property type="component" value="Unassembled WGS sequence"/>
</dbReference>
<gene>
    <name evidence="6" type="ORF">GB927_003325</name>
</gene>
<dbReference type="RefSeq" id="WP_256115151.1">
    <property type="nucleotide sequence ID" value="NZ_WHSB02000001.1"/>
</dbReference>
<comment type="similarity">
    <text evidence="1">Belongs to the bacterial solute-binding protein 3 family.</text>
</comment>
<feature type="chain" id="PRO_5046467423" evidence="4">
    <location>
        <begin position="21"/>
        <end position="338"/>
    </location>
</feature>
<evidence type="ECO:0000256" key="1">
    <source>
        <dbReference type="ARBA" id="ARBA00010333"/>
    </source>
</evidence>